<proteinExistence type="predicted"/>
<protein>
    <submittedName>
        <fullName evidence="2">Uncharacterized protein</fullName>
    </submittedName>
</protein>
<organism evidence="2 3">
    <name type="scientific">Riccia fluitans</name>
    <dbReference type="NCBI Taxonomy" id="41844"/>
    <lineage>
        <taxon>Eukaryota</taxon>
        <taxon>Viridiplantae</taxon>
        <taxon>Streptophyta</taxon>
        <taxon>Embryophyta</taxon>
        <taxon>Marchantiophyta</taxon>
        <taxon>Marchantiopsida</taxon>
        <taxon>Marchantiidae</taxon>
        <taxon>Marchantiales</taxon>
        <taxon>Ricciaceae</taxon>
        <taxon>Riccia</taxon>
    </lineage>
</organism>
<keyword evidence="3" id="KW-1185">Reference proteome</keyword>
<evidence type="ECO:0000313" key="2">
    <source>
        <dbReference type="EMBL" id="KAL2633341.1"/>
    </source>
</evidence>
<sequence>MDIDSQIPNSQPALSNKGESDVNLENHFRRMITAGAPHGLLPSNQGGSVSYSANESLDPQRFAILPNRGDPAFLADQHGPFPEADLSRLQHGNNDGMFHFGNNGPTTTFPPRNDSLHDIGRQPNYPLRIIGSPEIQVRTNISAPAHSPSRPIRVEQCPQKIRATETSAGGKQVRFIGVQSRQTNAAKGAYDGFTKVTNCKNRGKTPPNRPGILDKGMHRSRNLFEVLNADSEKPVTNDQTSTSPGAEANALAPENDMDVESESDDSTSDKMSEESPSDEEIGMGETKLNTKEEEGDESPTSPKMGSPGAVNTVTAVITEWVAGGPPVNHPIVGGNNSEGLNPLPRDLQMQLEIEPQSDHAPLDSTMLNNAVFSPDVLEPDK</sequence>
<dbReference type="EMBL" id="JBHFFA010000003">
    <property type="protein sequence ID" value="KAL2633341.1"/>
    <property type="molecule type" value="Genomic_DNA"/>
</dbReference>
<feature type="region of interest" description="Disordered" evidence="1">
    <location>
        <begin position="198"/>
        <end position="311"/>
    </location>
</feature>
<feature type="compositionally biased region" description="Polar residues" evidence="1">
    <location>
        <begin position="298"/>
        <end position="311"/>
    </location>
</feature>
<gene>
    <name evidence="2" type="ORF">R1flu_004820</name>
</gene>
<evidence type="ECO:0000256" key="1">
    <source>
        <dbReference type="SAM" id="MobiDB-lite"/>
    </source>
</evidence>
<feature type="region of interest" description="Disordered" evidence="1">
    <location>
        <begin position="358"/>
        <end position="381"/>
    </location>
</feature>
<reference evidence="2 3" key="1">
    <citation type="submission" date="2024-09" db="EMBL/GenBank/DDBJ databases">
        <title>Chromosome-scale assembly of Riccia fluitans.</title>
        <authorList>
            <person name="Paukszto L."/>
            <person name="Sawicki J."/>
            <person name="Karawczyk K."/>
            <person name="Piernik-Szablinska J."/>
            <person name="Szczecinska M."/>
            <person name="Mazdziarz M."/>
        </authorList>
    </citation>
    <scope>NUCLEOTIDE SEQUENCE [LARGE SCALE GENOMIC DNA]</scope>
    <source>
        <strain evidence="2">Rf_01</strain>
        <tissue evidence="2">Aerial parts of the thallus</tissue>
    </source>
</reference>
<feature type="compositionally biased region" description="Acidic residues" evidence="1">
    <location>
        <begin position="255"/>
        <end position="266"/>
    </location>
</feature>
<accession>A0ABD1YRD6</accession>
<evidence type="ECO:0000313" key="3">
    <source>
        <dbReference type="Proteomes" id="UP001605036"/>
    </source>
</evidence>
<dbReference type="Proteomes" id="UP001605036">
    <property type="component" value="Unassembled WGS sequence"/>
</dbReference>
<dbReference type="AlphaFoldDB" id="A0ABD1YRD6"/>
<comment type="caution">
    <text evidence="2">The sequence shown here is derived from an EMBL/GenBank/DDBJ whole genome shotgun (WGS) entry which is preliminary data.</text>
</comment>
<name>A0ABD1YRD6_9MARC</name>